<name>A0A921YP42_MANSE</name>
<gene>
    <name evidence="1" type="ORF">O3G_MSEX002472</name>
</gene>
<proteinExistence type="predicted"/>
<evidence type="ECO:0000313" key="1">
    <source>
        <dbReference type="EMBL" id="KAG6442675.1"/>
    </source>
</evidence>
<sequence length="93" mass="10382">MQGTVPRARAAARARACAARLGHGRLQVLVPRQPEHVDALLLAVRQARADKTLLSLVTDCGFVSKLYFGRFQYGVLLQYRRLTLIVPERLLAI</sequence>
<dbReference type="AlphaFoldDB" id="A0A921YP42"/>
<organism evidence="1 2">
    <name type="scientific">Manduca sexta</name>
    <name type="common">Tobacco hawkmoth</name>
    <name type="synonym">Tobacco hornworm</name>
    <dbReference type="NCBI Taxonomy" id="7130"/>
    <lineage>
        <taxon>Eukaryota</taxon>
        <taxon>Metazoa</taxon>
        <taxon>Ecdysozoa</taxon>
        <taxon>Arthropoda</taxon>
        <taxon>Hexapoda</taxon>
        <taxon>Insecta</taxon>
        <taxon>Pterygota</taxon>
        <taxon>Neoptera</taxon>
        <taxon>Endopterygota</taxon>
        <taxon>Lepidoptera</taxon>
        <taxon>Glossata</taxon>
        <taxon>Ditrysia</taxon>
        <taxon>Bombycoidea</taxon>
        <taxon>Sphingidae</taxon>
        <taxon>Sphinginae</taxon>
        <taxon>Sphingini</taxon>
        <taxon>Manduca</taxon>
    </lineage>
</organism>
<dbReference type="Proteomes" id="UP000791440">
    <property type="component" value="Unassembled WGS sequence"/>
</dbReference>
<evidence type="ECO:0000313" key="2">
    <source>
        <dbReference type="Proteomes" id="UP000791440"/>
    </source>
</evidence>
<dbReference type="EMBL" id="JH668295">
    <property type="protein sequence ID" value="KAG6442675.1"/>
    <property type="molecule type" value="Genomic_DNA"/>
</dbReference>
<protein>
    <submittedName>
        <fullName evidence="1">Uncharacterized protein</fullName>
    </submittedName>
</protein>
<keyword evidence="2" id="KW-1185">Reference proteome</keyword>
<reference evidence="1" key="1">
    <citation type="journal article" date="2016" name="Insect Biochem. Mol. Biol.">
        <title>Multifaceted biological insights from a draft genome sequence of the tobacco hornworm moth, Manduca sexta.</title>
        <authorList>
            <person name="Kanost M.R."/>
            <person name="Arrese E.L."/>
            <person name="Cao X."/>
            <person name="Chen Y.R."/>
            <person name="Chellapilla S."/>
            <person name="Goldsmith M.R."/>
            <person name="Grosse-Wilde E."/>
            <person name="Heckel D.G."/>
            <person name="Herndon N."/>
            <person name="Jiang H."/>
            <person name="Papanicolaou A."/>
            <person name="Qu J."/>
            <person name="Soulages J.L."/>
            <person name="Vogel H."/>
            <person name="Walters J."/>
            <person name="Waterhouse R.M."/>
            <person name="Ahn S.J."/>
            <person name="Almeida F.C."/>
            <person name="An C."/>
            <person name="Aqrawi P."/>
            <person name="Bretschneider A."/>
            <person name="Bryant W.B."/>
            <person name="Bucks S."/>
            <person name="Chao H."/>
            <person name="Chevignon G."/>
            <person name="Christen J.M."/>
            <person name="Clarke D.F."/>
            <person name="Dittmer N.T."/>
            <person name="Ferguson L.C.F."/>
            <person name="Garavelou S."/>
            <person name="Gordon K.H.J."/>
            <person name="Gunaratna R.T."/>
            <person name="Han Y."/>
            <person name="Hauser F."/>
            <person name="He Y."/>
            <person name="Heidel-Fischer H."/>
            <person name="Hirsh A."/>
            <person name="Hu Y."/>
            <person name="Jiang H."/>
            <person name="Kalra D."/>
            <person name="Klinner C."/>
            <person name="Konig C."/>
            <person name="Kovar C."/>
            <person name="Kroll A.R."/>
            <person name="Kuwar S.S."/>
            <person name="Lee S.L."/>
            <person name="Lehman R."/>
            <person name="Li K."/>
            <person name="Li Z."/>
            <person name="Liang H."/>
            <person name="Lovelace S."/>
            <person name="Lu Z."/>
            <person name="Mansfield J.H."/>
            <person name="McCulloch K.J."/>
            <person name="Mathew T."/>
            <person name="Morton B."/>
            <person name="Muzny D.M."/>
            <person name="Neunemann D."/>
            <person name="Ongeri F."/>
            <person name="Pauchet Y."/>
            <person name="Pu L.L."/>
            <person name="Pyrousis I."/>
            <person name="Rao X.J."/>
            <person name="Redding A."/>
            <person name="Roesel C."/>
            <person name="Sanchez-Gracia A."/>
            <person name="Schaack S."/>
            <person name="Shukla A."/>
            <person name="Tetreau G."/>
            <person name="Wang Y."/>
            <person name="Xiong G.H."/>
            <person name="Traut W."/>
            <person name="Walsh T.K."/>
            <person name="Worley K.C."/>
            <person name="Wu D."/>
            <person name="Wu W."/>
            <person name="Wu Y.Q."/>
            <person name="Zhang X."/>
            <person name="Zou Z."/>
            <person name="Zucker H."/>
            <person name="Briscoe A.D."/>
            <person name="Burmester T."/>
            <person name="Clem R.J."/>
            <person name="Feyereisen R."/>
            <person name="Grimmelikhuijzen C.J.P."/>
            <person name="Hamodrakas S.J."/>
            <person name="Hansson B.S."/>
            <person name="Huguet E."/>
            <person name="Jermiin L.S."/>
            <person name="Lan Q."/>
            <person name="Lehman H.K."/>
            <person name="Lorenzen M."/>
            <person name="Merzendorfer H."/>
            <person name="Michalopoulos I."/>
            <person name="Morton D.B."/>
            <person name="Muthukrishnan S."/>
            <person name="Oakeshott J.G."/>
            <person name="Palmer W."/>
            <person name="Park Y."/>
            <person name="Passarelli A.L."/>
            <person name="Rozas J."/>
            <person name="Schwartz L.M."/>
            <person name="Smith W."/>
            <person name="Southgate A."/>
            <person name="Vilcinskas A."/>
            <person name="Vogt R."/>
            <person name="Wang P."/>
            <person name="Werren J."/>
            <person name="Yu X.Q."/>
            <person name="Zhou J.J."/>
            <person name="Brown S.J."/>
            <person name="Scherer S.E."/>
            <person name="Richards S."/>
            <person name="Blissard G.W."/>
        </authorList>
    </citation>
    <scope>NUCLEOTIDE SEQUENCE</scope>
</reference>
<reference evidence="1" key="2">
    <citation type="submission" date="2020-12" db="EMBL/GenBank/DDBJ databases">
        <authorList>
            <person name="Kanost M."/>
        </authorList>
    </citation>
    <scope>NUCLEOTIDE SEQUENCE</scope>
</reference>
<comment type="caution">
    <text evidence="1">The sequence shown here is derived from an EMBL/GenBank/DDBJ whole genome shotgun (WGS) entry which is preliminary data.</text>
</comment>
<accession>A0A921YP42</accession>